<keyword evidence="2" id="KW-1185">Reference proteome</keyword>
<dbReference type="InterPro" id="IPR001447">
    <property type="entry name" value="Arylamine_N-AcTrfase"/>
</dbReference>
<dbReference type="PANTHER" id="PTHR11786:SF0">
    <property type="entry name" value="ARYLAMINE N-ACETYLTRANSFERASE 4-RELATED"/>
    <property type="match status" value="1"/>
</dbReference>
<dbReference type="RefSeq" id="WP_216342885.1">
    <property type="nucleotide sequence ID" value="NZ_JAHLEM010000177.1"/>
</dbReference>
<dbReference type="EMBL" id="JAHLEM010000177">
    <property type="protein sequence ID" value="MBU3865822.1"/>
    <property type="molecule type" value="Genomic_DNA"/>
</dbReference>
<dbReference type="PANTHER" id="PTHR11786">
    <property type="entry name" value="N-HYDROXYARYLAMINE O-ACETYLTRANSFERASE"/>
    <property type="match status" value="1"/>
</dbReference>
<dbReference type="Pfam" id="PF00797">
    <property type="entry name" value="Acetyltransf_2"/>
    <property type="match status" value="1"/>
</dbReference>
<comment type="caution">
    <text evidence="1">The sequence shown here is derived from an EMBL/GenBank/DDBJ whole genome shotgun (WGS) entry which is preliminary data.</text>
</comment>
<evidence type="ECO:0000313" key="2">
    <source>
        <dbReference type="Proteomes" id="UP000720508"/>
    </source>
</evidence>
<accession>A0ABS6CFW9</accession>
<organism evidence="1 2">
    <name type="scientific">Streptomyces niphimycinicus</name>
    <dbReference type="NCBI Taxonomy" id="2842201"/>
    <lineage>
        <taxon>Bacteria</taxon>
        <taxon>Bacillati</taxon>
        <taxon>Actinomycetota</taxon>
        <taxon>Actinomycetes</taxon>
        <taxon>Kitasatosporales</taxon>
        <taxon>Streptomycetaceae</taxon>
        <taxon>Streptomyces</taxon>
    </lineage>
</organism>
<reference evidence="1 2" key="1">
    <citation type="submission" date="2021-06" db="EMBL/GenBank/DDBJ databases">
        <authorList>
            <person name="Pan X."/>
        </authorList>
    </citation>
    <scope>NUCLEOTIDE SEQUENCE [LARGE SCALE GENOMIC DNA]</scope>
    <source>
        <strain evidence="1 2">4503</strain>
    </source>
</reference>
<gene>
    <name evidence="1" type="ORF">KN815_17610</name>
</gene>
<name>A0ABS6CFW9_9ACTN</name>
<sequence>MFDATTYLQRIGAEGKSAPTLDTLRTLHKRHLMAVPYDNATAADRLPASRRLAGIPLDEVFDHAVTRGNGGVCYELNRLFHALLTELGFDTRTVTAAVRLANGSFGPEDEHSFNLVVLDGQTYLVDVGFIGPSYLEPVRLSDEEQHQHGCSYRVARRGGHRVLERRLKGGHWQPVYRFRPERADPAGWDLVRLDGLDDYAADSVLAGTTFRGRATDGGQMVLIGKRYLTVEDGVERIRVLVKADEYQSVVDSILAGA</sequence>
<proteinExistence type="predicted"/>
<evidence type="ECO:0000313" key="1">
    <source>
        <dbReference type="EMBL" id="MBU3865822.1"/>
    </source>
</evidence>
<protein>
    <submittedName>
        <fullName evidence="1">Arylamine N-acetyltransferase</fullName>
    </submittedName>
</protein>
<dbReference type="Proteomes" id="UP000720508">
    <property type="component" value="Unassembled WGS sequence"/>
</dbReference>